<evidence type="ECO:0000256" key="10">
    <source>
        <dbReference type="PIRSR" id="PIRSR000077-4"/>
    </source>
</evidence>
<organism evidence="12 13">
    <name type="scientific">Apilactobacillus bombintestini</name>
    <dbReference type="NCBI Taxonomy" id="2419772"/>
    <lineage>
        <taxon>Bacteria</taxon>
        <taxon>Bacillati</taxon>
        <taxon>Bacillota</taxon>
        <taxon>Bacilli</taxon>
        <taxon>Lactobacillales</taxon>
        <taxon>Lactobacillaceae</taxon>
        <taxon>Apilactobacillus</taxon>
    </lineage>
</organism>
<reference evidence="12 13" key="1">
    <citation type="submission" date="2018-09" db="EMBL/GenBank/DDBJ databases">
        <title>Genome sequencing of strain BHWM-4.</title>
        <authorList>
            <person name="Heo J."/>
            <person name="Kim S.-J."/>
            <person name="Kwon S.-W."/>
        </authorList>
    </citation>
    <scope>NUCLEOTIDE SEQUENCE [LARGE SCALE GENOMIC DNA]</scope>
    <source>
        <strain evidence="12 13">BHWM-4</strain>
    </source>
</reference>
<dbReference type="PIRSF" id="PIRSF000077">
    <property type="entry name" value="Thioredoxin"/>
    <property type="match status" value="1"/>
</dbReference>
<evidence type="ECO:0000256" key="3">
    <source>
        <dbReference type="ARBA" id="ARBA00022448"/>
    </source>
</evidence>
<evidence type="ECO:0000256" key="9">
    <source>
        <dbReference type="PIRSR" id="PIRSR000077-1"/>
    </source>
</evidence>
<evidence type="ECO:0000256" key="1">
    <source>
        <dbReference type="ARBA" id="ARBA00008987"/>
    </source>
</evidence>
<gene>
    <name evidence="12" type="primary">trxA</name>
    <name evidence="12" type="ORF">D7I45_04340</name>
</gene>
<keyword evidence="6 10" id="KW-0676">Redox-active center</keyword>
<dbReference type="EMBL" id="CP032626">
    <property type="protein sequence ID" value="AYF92747.1"/>
    <property type="molecule type" value="Genomic_DNA"/>
</dbReference>
<evidence type="ECO:0000256" key="5">
    <source>
        <dbReference type="ARBA" id="ARBA00023157"/>
    </source>
</evidence>
<dbReference type="PRINTS" id="PR00421">
    <property type="entry name" value="THIOREDOXIN"/>
</dbReference>
<dbReference type="OrthoDB" id="9790390at2"/>
<dbReference type="RefSeq" id="WP_120784512.1">
    <property type="nucleotide sequence ID" value="NZ_CP032626.1"/>
</dbReference>
<comment type="similarity">
    <text evidence="1 8">Belongs to the thioredoxin family.</text>
</comment>
<keyword evidence="4" id="KW-0249">Electron transport</keyword>
<dbReference type="SUPFAM" id="SSF52833">
    <property type="entry name" value="Thioredoxin-like"/>
    <property type="match status" value="1"/>
</dbReference>
<dbReference type="Gene3D" id="3.40.30.10">
    <property type="entry name" value="Glutaredoxin"/>
    <property type="match status" value="1"/>
</dbReference>
<feature type="active site" description="Nucleophile" evidence="9">
    <location>
        <position position="28"/>
    </location>
</feature>
<evidence type="ECO:0000313" key="12">
    <source>
        <dbReference type="EMBL" id="AYF92747.1"/>
    </source>
</evidence>
<dbReference type="CDD" id="cd02947">
    <property type="entry name" value="TRX_family"/>
    <property type="match status" value="1"/>
</dbReference>
<dbReference type="PANTHER" id="PTHR45663:SF11">
    <property type="entry name" value="GEO12009P1"/>
    <property type="match status" value="1"/>
</dbReference>
<keyword evidence="13" id="KW-1185">Reference proteome</keyword>
<dbReference type="InterPro" id="IPR013766">
    <property type="entry name" value="Thioredoxin_domain"/>
</dbReference>
<evidence type="ECO:0000256" key="7">
    <source>
        <dbReference type="NCBIfam" id="TIGR01068"/>
    </source>
</evidence>
<dbReference type="PROSITE" id="PS51352">
    <property type="entry name" value="THIOREDOXIN_2"/>
    <property type="match status" value="1"/>
</dbReference>
<keyword evidence="5 10" id="KW-1015">Disulfide bond</keyword>
<dbReference type="PANTHER" id="PTHR45663">
    <property type="entry name" value="GEO12009P1"/>
    <property type="match status" value="1"/>
</dbReference>
<evidence type="ECO:0000256" key="6">
    <source>
        <dbReference type="ARBA" id="ARBA00023284"/>
    </source>
</evidence>
<evidence type="ECO:0000256" key="4">
    <source>
        <dbReference type="ARBA" id="ARBA00022982"/>
    </source>
</evidence>
<dbReference type="InterPro" id="IPR036249">
    <property type="entry name" value="Thioredoxin-like_sf"/>
</dbReference>
<dbReference type="FunFam" id="3.40.30.10:FF:000001">
    <property type="entry name" value="Thioredoxin"/>
    <property type="match status" value="1"/>
</dbReference>
<proteinExistence type="inferred from homology"/>
<evidence type="ECO:0000259" key="11">
    <source>
        <dbReference type="PROSITE" id="PS51352"/>
    </source>
</evidence>
<feature type="site" description="Contributes to redox potential value" evidence="9">
    <location>
        <position position="29"/>
    </location>
</feature>
<evidence type="ECO:0000256" key="8">
    <source>
        <dbReference type="PIRNR" id="PIRNR000077"/>
    </source>
</evidence>
<keyword evidence="3" id="KW-0813">Transport</keyword>
<dbReference type="GO" id="GO:0045454">
    <property type="term" value="P:cell redox homeostasis"/>
    <property type="evidence" value="ECO:0007669"/>
    <property type="project" value="TreeGrafter"/>
</dbReference>
<feature type="site" description="Deprotonates C-terminal active site Cys" evidence="9">
    <location>
        <position position="22"/>
    </location>
</feature>
<protein>
    <recommendedName>
        <fullName evidence="2 7">Thioredoxin</fullName>
    </recommendedName>
</protein>
<dbReference type="InterPro" id="IPR005746">
    <property type="entry name" value="Thioredoxin"/>
</dbReference>
<evidence type="ECO:0000256" key="2">
    <source>
        <dbReference type="ARBA" id="ARBA00020570"/>
    </source>
</evidence>
<dbReference type="KEGG" id="abom:D7I45_04340"/>
<dbReference type="AlphaFoldDB" id="A0A387AS29"/>
<dbReference type="GO" id="GO:0015035">
    <property type="term" value="F:protein-disulfide reductase activity"/>
    <property type="evidence" value="ECO:0007669"/>
    <property type="project" value="UniProtKB-UniRule"/>
</dbReference>
<dbReference type="GO" id="GO:0005829">
    <property type="term" value="C:cytosol"/>
    <property type="evidence" value="ECO:0007669"/>
    <property type="project" value="TreeGrafter"/>
</dbReference>
<name>A0A387AS29_9LACO</name>
<dbReference type="PROSITE" id="PS00194">
    <property type="entry name" value="THIOREDOXIN_1"/>
    <property type="match status" value="1"/>
</dbReference>
<dbReference type="InterPro" id="IPR017937">
    <property type="entry name" value="Thioredoxin_CS"/>
</dbReference>
<evidence type="ECO:0000313" key="13">
    <source>
        <dbReference type="Proteomes" id="UP000272003"/>
    </source>
</evidence>
<dbReference type="Pfam" id="PF00085">
    <property type="entry name" value="Thioredoxin"/>
    <property type="match status" value="1"/>
</dbReference>
<feature type="domain" description="Thioredoxin" evidence="11">
    <location>
        <begin position="1"/>
        <end position="103"/>
    </location>
</feature>
<feature type="disulfide bond" description="Redox-active" evidence="10">
    <location>
        <begin position="28"/>
        <end position="31"/>
    </location>
</feature>
<dbReference type="Proteomes" id="UP000272003">
    <property type="component" value="Chromosome"/>
</dbReference>
<sequence>MIKETTDNTFEKDTEKGLVLTDFYATWCAPCKMQAPIIEDLDEEMGDKVTFNKIDIDKNEKTAEKFGIMSIPTLLIKKDGEVVDTIVGMHTKNQLNTILNEYL</sequence>
<feature type="active site" description="Nucleophile" evidence="9">
    <location>
        <position position="31"/>
    </location>
</feature>
<accession>A0A387AS29</accession>
<feature type="site" description="Contributes to redox potential value" evidence="9">
    <location>
        <position position="30"/>
    </location>
</feature>
<dbReference type="NCBIfam" id="TIGR01068">
    <property type="entry name" value="thioredoxin"/>
    <property type="match status" value="1"/>
</dbReference>